<keyword evidence="3" id="KW-1185">Reference proteome</keyword>
<keyword evidence="1" id="KW-0732">Signal</keyword>
<evidence type="ECO:0000256" key="1">
    <source>
        <dbReference type="SAM" id="SignalP"/>
    </source>
</evidence>
<feature type="signal peptide" evidence="1">
    <location>
        <begin position="1"/>
        <end position="24"/>
    </location>
</feature>
<dbReference type="RefSeq" id="WP_208234846.1">
    <property type="nucleotide sequence ID" value="NZ_JAGEVG010000021.1"/>
</dbReference>
<evidence type="ECO:0000313" key="3">
    <source>
        <dbReference type="Proteomes" id="UP000681315"/>
    </source>
</evidence>
<dbReference type="InterPro" id="IPR013783">
    <property type="entry name" value="Ig-like_fold"/>
</dbReference>
<protein>
    <submittedName>
        <fullName evidence="2">Uncharacterized protein</fullName>
    </submittedName>
</protein>
<dbReference type="EMBL" id="JAGEVG010000021">
    <property type="protein sequence ID" value="MBO3099738.1"/>
    <property type="molecule type" value="Genomic_DNA"/>
</dbReference>
<dbReference type="Gene3D" id="2.60.40.10">
    <property type="entry name" value="Immunoglobulins"/>
    <property type="match status" value="1"/>
</dbReference>
<proteinExistence type="predicted"/>
<evidence type="ECO:0000313" key="2">
    <source>
        <dbReference type="EMBL" id="MBO3099738.1"/>
    </source>
</evidence>
<reference evidence="2 3" key="1">
    <citation type="submission" date="2021-03" db="EMBL/GenBank/DDBJ databases">
        <title>Gelidibacter sp. nov., isolated from costal sediment.</title>
        <authorList>
            <person name="Lun K.-Y."/>
        </authorList>
    </citation>
    <scope>NUCLEOTIDE SEQUENCE [LARGE SCALE GENOMIC DNA]</scope>
    <source>
        <strain evidence="2 3">DF109</strain>
    </source>
</reference>
<organism evidence="2 3">
    <name type="scientific">Gelidibacter pelagius</name>
    <dbReference type="NCBI Taxonomy" id="2819985"/>
    <lineage>
        <taxon>Bacteria</taxon>
        <taxon>Pseudomonadati</taxon>
        <taxon>Bacteroidota</taxon>
        <taxon>Flavobacteriia</taxon>
        <taxon>Flavobacteriales</taxon>
        <taxon>Flavobacteriaceae</taxon>
        <taxon>Gelidibacter</taxon>
    </lineage>
</organism>
<name>A0ABS3SVK9_9FLAO</name>
<dbReference type="PROSITE" id="PS51257">
    <property type="entry name" value="PROKAR_LIPOPROTEIN"/>
    <property type="match status" value="1"/>
</dbReference>
<sequence>MTQKIKTILLIFTMALVVTSCSDSEDSNPPKAGFTLSSTDLMRWDSATISNSSFSSIETESLTYTVTGGAYEMENNSIQFLDSGSYTITQTIKNADGSDSTKITVDVAAPKNVYKLDGEELAIGTTDQPNVYWYDGTSQGGTLYLRMLGNVSGQDNPNLIKLLPVAGPNPIQANYTWSDSGDIGTYDVGMTANYAGFSYDWTTDGDKGENLSIKLIYKASSSANNIYEITLPSYTLNYGNYNWGAGTFDIDGTKELSIFYRGKIDPSN</sequence>
<feature type="chain" id="PRO_5047015391" evidence="1">
    <location>
        <begin position="25"/>
        <end position="268"/>
    </location>
</feature>
<comment type="caution">
    <text evidence="2">The sequence shown here is derived from an EMBL/GenBank/DDBJ whole genome shotgun (WGS) entry which is preliminary data.</text>
</comment>
<dbReference type="Proteomes" id="UP000681315">
    <property type="component" value="Unassembled WGS sequence"/>
</dbReference>
<gene>
    <name evidence="2" type="ORF">J4051_15780</name>
</gene>
<dbReference type="SUPFAM" id="SSF49299">
    <property type="entry name" value="PKD domain"/>
    <property type="match status" value="1"/>
</dbReference>
<dbReference type="InterPro" id="IPR035986">
    <property type="entry name" value="PKD_dom_sf"/>
</dbReference>
<accession>A0ABS3SVK9</accession>